<dbReference type="InterPro" id="IPR005467">
    <property type="entry name" value="His_kinase_dom"/>
</dbReference>
<dbReference type="SUPFAM" id="SSF55874">
    <property type="entry name" value="ATPase domain of HSP90 chaperone/DNA topoisomerase II/histidine kinase"/>
    <property type="match status" value="1"/>
</dbReference>
<evidence type="ECO:0000256" key="2">
    <source>
        <dbReference type="ARBA" id="ARBA00012438"/>
    </source>
</evidence>
<dbReference type="PANTHER" id="PTHR43547">
    <property type="entry name" value="TWO-COMPONENT HISTIDINE KINASE"/>
    <property type="match status" value="1"/>
</dbReference>
<dbReference type="InterPro" id="IPR001789">
    <property type="entry name" value="Sig_transdc_resp-reg_receiver"/>
</dbReference>
<evidence type="ECO:0000256" key="1">
    <source>
        <dbReference type="ARBA" id="ARBA00000085"/>
    </source>
</evidence>
<reference evidence="15 16" key="1">
    <citation type="journal article" date="2019" name="Nat. Med.">
        <title>A library of human gut bacterial isolates paired with longitudinal multiomics data enables mechanistic microbiome research.</title>
        <authorList>
            <person name="Poyet M."/>
            <person name="Groussin M."/>
            <person name="Gibbons S.M."/>
            <person name="Avila-Pacheco J."/>
            <person name="Jiang X."/>
            <person name="Kearney S.M."/>
            <person name="Perrotta A.R."/>
            <person name="Berdy B."/>
            <person name="Zhao S."/>
            <person name="Lieberman T.D."/>
            <person name="Swanson P.K."/>
            <person name="Smith M."/>
            <person name="Roesemann S."/>
            <person name="Alexander J.E."/>
            <person name="Rich S.A."/>
            <person name="Livny J."/>
            <person name="Vlamakis H."/>
            <person name="Clish C."/>
            <person name="Bullock K."/>
            <person name="Deik A."/>
            <person name="Scott J."/>
            <person name="Pierce K.A."/>
            <person name="Xavier R.J."/>
            <person name="Alm E.J."/>
        </authorList>
    </citation>
    <scope>NUCLEOTIDE SEQUENCE [LARGE SCALE GENOMIC DNA]</scope>
    <source>
        <strain evidence="15 16">BIOML-A10</strain>
    </source>
</reference>
<dbReference type="InterPro" id="IPR011047">
    <property type="entry name" value="Quinoprotein_ADH-like_sf"/>
</dbReference>
<feature type="domain" description="Response regulatory" evidence="14">
    <location>
        <begin position="1074"/>
        <end position="1189"/>
    </location>
</feature>
<keyword evidence="11" id="KW-1133">Transmembrane helix</keyword>
<dbReference type="PROSITE" id="PS50109">
    <property type="entry name" value="HIS_KIN"/>
    <property type="match status" value="1"/>
</dbReference>
<dbReference type="SMART" id="SM00342">
    <property type="entry name" value="HTH_ARAC"/>
    <property type="match status" value="1"/>
</dbReference>
<organism evidence="15 16">
    <name type="scientific">Bacteroides salyersiae</name>
    <dbReference type="NCBI Taxonomy" id="291644"/>
    <lineage>
        <taxon>Bacteria</taxon>
        <taxon>Pseudomonadati</taxon>
        <taxon>Bacteroidota</taxon>
        <taxon>Bacteroidia</taxon>
        <taxon>Bacteroidales</taxon>
        <taxon>Bacteroidaceae</taxon>
        <taxon>Bacteroides</taxon>
    </lineage>
</organism>
<dbReference type="InterPro" id="IPR015943">
    <property type="entry name" value="WD40/YVTN_repeat-like_dom_sf"/>
</dbReference>
<keyword evidence="7" id="KW-0805">Transcription regulation</keyword>
<dbReference type="PRINTS" id="PR00344">
    <property type="entry name" value="BCTRLSENSOR"/>
</dbReference>
<dbReference type="Gene3D" id="1.10.287.130">
    <property type="match status" value="1"/>
</dbReference>
<dbReference type="CDD" id="cd00082">
    <property type="entry name" value="HisKA"/>
    <property type="match status" value="1"/>
</dbReference>
<evidence type="ECO:0000259" key="12">
    <source>
        <dbReference type="PROSITE" id="PS01124"/>
    </source>
</evidence>
<evidence type="ECO:0000256" key="10">
    <source>
        <dbReference type="PROSITE-ProRule" id="PRU00169"/>
    </source>
</evidence>
<dbReference type="Pfam" id="PF00512">
    <property type="entry name" value="HisKA"/>
    <property type="match status" value="1"/>
</dbReference>
<comment type="caution">
    <text evidence="15">The sequence shown here is derived from an EMBL/GenBank/DDBJ whole genome shotgun (WGS) entry which is preliminary data.</text>
</comment>
<dbReference type="InterPro" id="IPR003594">
    <property type="entry name" value="HATPase_dom"/>
</dbReference>
<dbReference type="FunFam" id="3.40.50.2300:FF:000001">
    <property type="entry name" value="DNA-binding response regulator PhoB"/>
    <property type="match status" value="1"/>
</dbReference>
<dbReference type="InterPro" id="IPR036890">
    <property type="entry name" value="HATPase_C_sf"/>
</dbReference>
<feature type="modified residue" description="4-aspartylphosphate" evidence="10">
    <location>
        <position position="1122"/>
    </location>
</feature>
<evidence type="ECO:0000259" key="14">
    <source>
        <dbReference type="PROSITE" id="PS50110"/>
    </source>
</evidence>
<evidence type="ECO:0000256" key="11">
    <source>
        <dbReference type="SAM" id="Phobius"/>
    </source>
</evidence>
<keyword evidence="11" id="KW-0812">Transmembrane</keyword>
<evidence type="ECO:0000256" key="6">
    <source>
        <dbReference type="ARBA" id="ARBA00023012"/>
    </source>
</evidence>
<dbReference type="SMART" id="SM00388">
    <property type="entry name" value="HisKA"/>
    <property type="match status" value="1"/>
</dbReference>
<dbReference type="PROSITE" id="PS50110">
    <property type="entry name" value="RESPONSE_REGULATORY"/>
    <property type="match status" value="1"/>
</dbReference>
<evidence type="ECO:0000259" key="13">
    <source>
        <dbReference type="PROSITE" id="PS50109"/>
    </source>
</evidence>
<evidence type="ECO:0000256" key="4">
    <source>
        <dbReference type="ARBA" id="ARBA00022679"/>
    </source>
</evidence>
<keyword evidence="9" id="KW-0804">Transcription</keyword>
<dbReference type="RefSeq" id="WP_130058263.1">
    <property type="nucleotide sequence ID" value="NZ_RCXT01000003.1"/>
</dbReference>
<dbReference type="InterPro" id="IPR011006">
    <property type="entry name" value="CheY-like_superfamily"/>
</dbReference>
<comment type="catalytic activity">
    <reaction evidence="1">
        <text>ATP + protein L-histidine = ADP + protein N-phospho-L-histidine.</text>
        <dbReference type="EC" id="2.7.13.3"/>
    </reaction>
</comment>
<dbReference type="InterPro" id="IPR013783">
    <property type="entry name" value="Ig-like_fold"/>
</dbReference>
<dbReference type="Gene3D" id="3.30.565.10">
    <property type="entry name" value="Histidine kinase-like ATPase, C-terminal domain"/>
    <property type="match status" value="1"/>
</dbReference>
<dbReference type="PANTHER" id="PTHR43547:SF2">
    <property type="entry name" value="HYBRID SIGNAL TRANSDUCTION HISTIDINE KINASE C"/>
    <property type="match status" value="1"/>
</dbReference>
<protein>
    <recommendedName>
        <fullName evidence="2">histidine kinase</fullName>
        <ecNumber evidence="2">2.7.13.3</ecNumber>
    </recommendedName>
</protein>
<evidence type="ECO:0000256" key="9">
    <source>
        <dbReference type="ARBA" id="ARBA00023163"/>
    </source>
</evidence>
<dbReference type="Pfam" id="PF12833">
    <property type="entry name" value="HTH_18"/>
    <property type="match status" value="1"/>
</dbReference>
<keyword evidence="11" id="KW-0472">Membrane</keyword>
<accession>A0A7J4XI59</accession>
<keyword evidence="8" id="KW-0238">DNA-binding</keyword>
<dbReference type="InterPro" id="IPR003661">
    <property type="entry name" value="HisK_dim/P_dom"/>
</dbReference>
<dbReference type="InterPro" id="IPR004358">
    <property type="entry name" value="Sig_transdc_His_kin-like_C"/>
</dbReference>
<dbReference type="PROSITE" id="PS01124">
    <property type="entry name" value="HTH_ARAC_FAMILY_2"/>
    <property type="match status" value="1"/>
</dbReference>
<evidence type="ECO:0000313" key="16">
    <source>
        <dbReference type="Proteomes" id="UP000422221"/>
    </source>
</evidence>
<dbReference type="EC" id="2.7.13.3" evidence="2"/>
<evidence type="ECO:0000256" key="5">
    <source>
        <dbReference type="ARBA" id="ARBA00022777"/>
    </source>
</evidence>
<evidence type="ECO:0000256" key="3">
    <source>
        <dbReference type="ARBA" id="ARBA00022553"/>
    </source>
</evidence>
<dbReference type="EMBL" id="VWMK01000011">
    <property type="protein sequence ID" value="KAA3764567.1"/>
    <property type="molecule type" value="Genomic_DNA"/>
</dbReference>
<gene>
    <name evidence="15" type="ORF">F3F73_11955</name>
</gene>
<dbReference type="Gene3D" id="2.60.40.10">
    <property type="entry name" value="Immunoglobulins"/>
    <property type="match status" value="1"/>
</dbReference>
<dbReference type="InterPro" id="IPR018060">
    <property type="entry name" value="HTH_AraC"/>
</dbReference>
<dbReference type="CDD" id="cd17574">
    <property type="entry name" value="REC_OmpR"/>
    <property type="match status" value="1"/>
</dbReference>
<dbReference type="Gene3D" id="1.10.10.60">
    <property type="entry name" value="Homeodomain-like"/>
    <property type="match status" value="1"/>
</dbReference>
<dbReference type="GO" id="GO:0000155">
    <property type="term" value="F:phosphorelay sensor kinase activity"/>
    <property type="evidence" value="ECO:0007669"/>
    <property type="project" value="InterPro"/>
</dbReference>
<keyword evidence="3 10" id="KW-0597">Phosphoprotein</keyword>
<feature type="domain" description="Histidine kinase" evidence="13">
    <location>
        <begin position="830"/>
        <end position="1048"/>
    </location>
</feature>
<dbReference type="InterPro" id="IPR036097">
    <property type="entry name" value="HisK_dim/P_sf"/>
</dbReference>
<dbReference type="Pfam" id="PF00072">
    <property type="entry name" value="Response_reg"/>
    <property type="match status" value="1"/>
</dbReference>
<dbReference type="Pfam" id="PF02518">
    <property type="entry name" value="HATPase_c"/>
    <property type="match status" value="1"/>
</dbReference>
<dbReference type="SUPFAM" id="SSF46689">
    <property type="entry name" value="Homeodomain-like"/>
    <property type="match status" value="1"/>
</dbReference>
<keyword evidence="5" id="KW-0418">Kinase</keyword>
<evidence type="ECO:0000256" key="8">
    <source>
        <dbReference type="ARBA" id="ARBA00023125"/>
    </source>
</evidence>
<sequence>MKKIITTLSPFSSFGKGSFFLLVCLLIILGTTYGRASTTSDISNKAKYKTFKNIYLPVESNIINTIFQDNIGIIWIGTKRGIFSYNGYKLDKLAIHSSVEYANVTAIIQIDEKFLCIGTENGLYFYNLLSEQIENPYPLTQSIKSVRSLILWNDKIWFGTNNEGLKFYDLKDNSLRDVPLEKDDNKSIVYSLAPADGKLYIGAYDGLSCYDPIKNRRKSISFSTPFHNPLVNSLLWDKQSESLWIGTEGHLFQYFYNTSNMQLSSSIPSNSFKTLIQDSSNNLVLGTDNGLYTYDIEHKNVNHIFHDSRNNQSLCNNVIWCSFSDKHNNIWLGTDYGISLMMNNSTLQFIHISEMTGKGDGNEFTDIHKDSSGNYWLGGVNGLLYFGADKTTIWFNTENQSAPLLHNRIRRIYEDREHTIWIATDGGIARYDITSHKFIYYTIIDKKNQKKANWVYDIYEDEENNLWVATYLGGLFIIDKHKLLSGNSKFPVYAERNLSDTAAPSKVSNIIYQIQADKYGFIWVNTQKGLVKIDSKTKQSKSYNTYLDKMIYDGKKYIWFSSNNELFRINIQDDKVEKIDELSKDNKIHAFVLENNNLWASSTEGLIVWDINTLQKTDLPIIDQYYQSGFYDKQYNVISWGGYDGIIYLYTKILSKKIASSPVIITSVGANNKKLLPGFDYKGNSIKYQNQINLPYSKRNLTFEFSTLDYNSDSNKDFYYRLEGEDTWSRLEPGQNSISFASLFHGKYNLFIRNGSSDDPQISPITRLEFTILPPWYLSWGAYTVYMILLSILIITTIGYFRRKIKRKYKRIERQKTLELSNLKMDFFIHISHELKTPLSLIIAPLSSLITETKKPETKRKLELIYKNSLKLNMLIHKVLDFKQIDHESEYTLIRSNVELCSFINNILETHSSAFSEKNIQATLISNVNQIWMDIDRIKIESVFQNIITNAIKFIPDTGGKIEISLLSKEKEVVIQILDTGSGIKKEDLPYVFIRFFQSKSKTSHKNGSGIGLYIVRKFIELHEGQVEIISAGENRGTLVTITLPLLNKNKVSFTENSVEVEPPSPIISNELPLLLIIDDNDEIVNFLTEEYSKEYSCISANNGKEGLTLACEQHPDIIILDYMMPEMDGLEFCKSIRKHQPTSSIPIIMLTAKDDEKTKLESIRNGIDSFMAKPFSSDELSLRIKQLLQSRQAVEKKLRIDTLGQPTSLVLPQKQSADESFMADVIAVIEEYIENSDFNVAMLSSLLKLEKKQLYRKIKQITGITPVELIRQIRMRKAAMILSQKRFSVSEVMYMVGYTNPSYFSKCFLEEFKVLPSQYITTIT</sequence>
<dbReference type="GO" id="GO:0003700">
    <property type="term" value="F:DNA-binding transcription factor activity"/>
    <property type="evidence" value="ECO:0007669"/>
    <property type="project" value="InterPro"/>
</dbReference>
<dbReference type="FunFam" id="3.30.565.10:FF:000006">
    <property type="entry name" value="Sensor histidine kinase WalK"/>
    <property type="match status" value="1"/>
</dbReference>
<feature type="transmembrane region" description="Helical" evidence="11">
    <location>
        <begin position="776"/>
        <end position="801"/>
    </location>
</feature>
<dbReference type="Gene3D" id="3.40.50.2300">
    <property type="match status" value="1"/>
</dbReference>
<dbReference type="InterPro" id="IPR011110">
    <property type="entry name" value="Reg_prop"/>
</dbReference>
<dbReference type="Gene3D" id="2.130.10.10">
    <property type="entry name" value="YVTN repeat-like/Quinoprotein amine dehydrogenase"/>
    <property type="match status" value="2"/>
</dbReference>
<dbReference type="SUPFAM" id="SSF50998">
    <property type="entry name" value="Quinoprotein alcohol dehydrogenase-like"/>
    <property type="match status" value="1"/>
</dbReference>
<name>A0A7J4XI59_9BACE</name>
<dbReference type="Pfam" id="PF07494">
    <property type="entry name" value="Reg_prop"/>
    <property type="match status" value="4"/>
</dbReference>
<proteinExistence type="predicted"/>
<feature type="domain" description="HTH araC/xylS-type" evidence="12">
    <location>
        <begin position="1224"/>
        <end position="1323"/>
    </location>
</feature>
<dbReference type="GO" id="GO:0043565">
    <property type="term" value="F:sequence-specific DNA binding"/>
    <property type="evidence" value="ECO:0007669"/>
    <property type="project" value="InterPro"/>
</dbReference>
<dbReference type="SUPFAM" id="SSF52172">
    <property type="entry name" value="CheY-like"/>
    <property type="match status" value="1"/>
</dbReference>
<dbReference type="SMART" id="SM00448">
    <property type="entry name" value="REC"/>
    <property type="match status" value="1"/>
</dbReference>
<keyword evidence="6" id="KW-0902">Two-component regulatory system</keyword>
<evidence type="ECO:0000256" key="7">
    <source>
        <dbReference type="ARBA" id="ARBA00023015"/>
    </source>
</evidence>
<evidence type="ECO:0000313" key="15">
    <source>
        <dbReference type="EMBL" id="KAA3764567.1"/>
    </source>
</evidence>
<keyword evidence="4" id="KW-0808">Transferase</keyword>
<dbReference type="Proteomes" id="UP000422221">
    <property type="component" value="Unassembled WGS sequence"/>
</dbReference>
<dbReference type="InterPro" id="IPR009057">
    <property type="entry name" value="Homeodomain-like_sf"/>
</dbReference>
<dbReference type="SUPFAM" id="SSF47384">
    <property type="entry name" value="Homodimeric domain of signal transducing histidine kinase"/>
    <property type="match status" value="1"/>
</dbReference>
<dbReference type="SMART" id="SM00387">
    <property type="entry name" value="HATPase_c"/>
    <property type="match status" value="1"/>
</dbReference>